<dbReference type="KEGG" id="parq:DSM112329_04537"/>
<organism evidence="2">
    <name type="scientific">Paraconexibacter sp. AEG42_29</name>
    <dbReference type="NCBI Taxonomy" id="2997339"/>
    <lineage>
        <taxon>Bacteria</taxon>
        <taxon>Bacillati</taxon>
        <taxon>Actinomycetota</taxon>
        <taxon>Thermoleophilia</taxon>
        <taxon>Solirubrobacterales</taxon>
        <taxon>Paraconexibacteraceae</taxon>
        <taxon>Paraconexibacter</taxon>
    </lineage>
</organism>
<gene>
    <name evidence="2" type="ORF">DSM112329_04537</name>
</gene>
<sequence>MTTRERTIPPSDAGAPPAPPAAPDPIDEGPMRRELLRQIGQLEVELSARVPGWEPTCVTPRRGPAMPPTSELEALRDELMQALHPRPSR</sequence>
<dbReference type="AlphaFoldDB" id="A0AAU7B163"/>
<protein>
    <submittedName>
        <fullName evidence="2">Uncharacterized protein</fullName>
    </submittedName>
</protein>
<proteinExistence type="predicted"/>
<evidence type="ECO:0000256" key="1">
    <source>
        <dbReference type="SAM" id="MobiDB-lite"/>
    </source>
</evidence>
<evidence type="ECO:0000313" key="2">
    <source>
        <dbReference type="EMBL" id="XAY07649.1"/>
    </source>
</evidence>
<reference evidence="2" key="1">
    <citation type="submission" date="2022-12" db="EMBL/GenBank/DDBJ databases">
        <title>Paraconexibacter alkalitolerans sp. nov. and Baekduia alba sp. nov., isolated from soil and emended description of the genera Paraconexibacter (Chun et al., 2020) and Baekduia (An et al., 2020).</title>
        <authorList>
            <person name="Vieira S."/>
            <person name="Huber K.J."/>
            <person name="Geppert A."/>
            <person name="Wolf J."/>
            <person name="Neumann-Schaal M."/>
            <person name="Muesken M."/>
            <person name="Overmann J."/>
        </authorList>
    </citation>
    <scope>NUCLEOTIDE SEQUENCE</scope>
    <source>
        <strain evidence="2">AEG42_29</strain>
    </source>
</reference>
<dbReference type="EMBL" id="CP114014">
    <property type="protein sequence ID" value="XAY07649.1"/>
    <property type="molecule type" value="Genomic_DNA"/>
</dbReference>
<accession>A0AAU7B163</accession>
<feature type="region of interest" description="Disordered" evidence="1">
    <location>
        <begin position="1"/>
        <end position="30"/>
    </location>
</feature>
<name>A0AAU7B163_9ACTN</name>
<dbReference type="RefSeq" id="WP_354698839.1">
    <property type="nucleotide sequence ID" value="NZ_CP114014.1"/>
</dbReference>